<proteinExistence type="predicted"/>
<feature type="compositionally biased region" description="Gly residues" evidence="1">
    <location>
        <begin position="112"/>
        <end position="124"/>
    </location>
</feature>
<keyword evidence="3" id="KW-1185">Reference proteome</keyword>
<sequence>MTTADDFRAVSELLTGECPLGAQLSDAYQQRLKAAYPADLTGLIDACRAATGQTDPAAALPERLDVDPALARVARETIALWYTSQFTRPDGTLHTPGSPQQGQWPPSRQGALGVGEPGAEGGQVAGDRAARDHHPVGGELVGGASGRPRVGTPHLLDACDHVGGAVG</sequence>
<accession>A0ABY7PFV8</accession>
<dbReference type="RefSeq" id="WP_270086715.1">
    <property type="nucleotide sequence ID" value="NZ_CP115300.1"/>
</dbReference>
<feature type="compositionally biased region" description="Low complexity" evidence="1">
    <location>
        <begin position="96"/>
        <end position="110"/>
    </location>
</feature>
<evidence type="ECO:0000313" key="2">
    <source>
        <dbReference type="EMBL" id="WBO69534.1"/>
    </source>
</evidence>
<feature type="region of interest" description="Disordered" evidence="1">
    <location>
        <begin position="88"/>
        <end position="153"/>
    </location>
</feature>
<name>A0ABY7PFV8_9ACTN</name>
<dbReference type="EMBL" id="CP115300">
    <property type="protein sequence ID" value="WBO69534.1"/>
    <property type="molecule type" value="Genomic_DNA"/>
</dbReference>
<evidence type="ECO:0000313" key="3">
    <source>
        <dbReference type="Proteomes" id="UP001212326"/>
    </source>
</evidence>
<protein>
    <submittedName>
        <fullName evidence="2">Uncharacterized protein</fullName>
    </submittedName>
</protein>
<gene>
    <name evidence="2" type="ORF">O1G22_41445</name>
</gene>
<reference evidence="2 3" key="1">
    <citation type="submission" date="2022-12" db="EMBL/GenBank/DDBJ databases">
        <authorList>
            <person name="Mo P."/>
        </authorList>
    </citation>
    <scope>NUCLEOTIDE SEQUENCE [LARGE SCALE GENOMIC DNA]</scope>
    <source>
        <strain evidence="2 3">HUAS 2-6</strain>
    </source>
</reference>
<evidence type="ECO:0000256" key="1">
    <source>
        <dbReference type="SAM" id="MobiDB-lite"/>
    </source>
</evidence>
<dbReference type="Proteomes" id="UP001212326">
    <property type="component" value="Chromosome"/>
</dbReference>
<organism evidence="2 3">
    <name type="scientific">Streptomyces camelliae</name>
    <dbReference type="NCBI Taxonomy" id="3004093"/>
    <lineage>
        <taxon>Bacteria</taxon>
        <taxon>Bacillati</taxon>
        <taxon>Actinomycetota</taxon>
        <taxon>Actinomycetes</taxon>
        <taxon>Kitasatosporales</taxon>
        <taxon>Streptomycetaceae</taxon>
        <taxon>Streptomyces</taxon>
    </lineage>
</organism>